<feature type="region of interest" description="Disordered" evidence="1">
    <location>
        <begin position="191"/>
        <end position="215"/>
    </location>
</feature>
<accession>A0ABS1YCG4</accession>
<name>A0ABS1YCG4_9ACTN</name>
<dbReference type="RefSeq" id="WP_203147499.1">
    <property type="nucleotide sequence ID" value="NZ_JAEVHL010000017.1"/>
</dbReference>
<sequence length="215" mass="23570">MMGRSIGSLGRQRDPLDLEFDYFGQTVRIHPHATDAVELEFLQAGRDIDMSALDGVDLSQVDAMAAADQARLVRAMGQATAAAYRAVLDALRRLIHPDDWDTYWRLGMENGQQIRDRMSDIKAITTAVVESTTDFPTGRPAASPTGPETTPPASTADSPSPAPASDLEVAMALERGRPDIQEFYLMQVEDKERAERDARERTARDQRQLAAAGLG</sequence>
<proteinExistence type="predicted"/>
<gene>
    <name evidence="2" type="ORF">JM949_06300</name>
</gene>
<dbReference type="EMBL" id="JAEVHL010000017">
    <property type="protein sequence ID" value="MBM0275093.1"/>
    <property type="molecule type" value="Genomic_DNA"/>
</dbReference>
<feature type="compositionally biased region" description="Low complexity" evidence="1">
    <location>
        <begin position="151"/>
        <end position="166"/>
    </location>
</feature>
<reference evidence="2 3" key="1">
    <citation type="submission" date="2021-01" db="EMBL/GenBank/DDBJ databases">
        <title>Draft genome sequence of Micromonospora sp. strain STR1s_6.</title>
        <authorList>
            <person name="Karlyshev A."/>
            <person name="Jawad R."/>
        </authorList>
    </citation>
    <scope>NUCLEOTIDE SEQUENCE [LARGE SCALE GENOMIC DNA]</scope>
    <source>
        <strain evidence="2 3">STR1S-6</strain>
    </source>
</reference>
<evidence type="ECO:0000313" key="2">
    <source>
        <dbReference type="EMBL" id="MBM0275093.1"/>
    </source>
</evidence>
<dbReference type="Proteomes" id="UP000622245">
    <property type="component" value="Unassembled WGS sequence"/>
</dbReference>
<organism evidence="2 3">
    <name type="scientific">Micromonospora tarensis</name>
    <dbReference type="NCBI Taxonomy" id="2806100"/>
    <lineage>
        <taxon>Bacteria</taxon>
        <taxon>Bacillati</taxon>
        <taxon>Actinomycetota</taxon>
        <taxon>Actinomycetes</taxon>
        <taxon>Micromonosporales</taxon>
        <taxon>Micromonosporaceae</taxon>
        <taxon>Micromonospora</taxon>
    </lineage>
</organism>
<feature type="region of interest" description="Disordered" evidence="1">
    <location>
        <begin position="130"/>
        <end position="166"/>
    </location>
</feature>
<comment type="caution">
    <text evidence="2">The sequence shown here is derived from an EMBL/GenBank/DDBJ whole genome shotgun (WGS) entry which is preliminary data.</text>
</comment>
<evidence type="ECO:0000313" key="3">
    <source>
        <dbReference type="Proteomes" id="UP000622245"/>
    </source>
</evidence>
<feature type="compositionally biased region" description="Basic and acidic residues" evidence="1">
    <location>
        <begin position="191"/>
        <end position="207"/>
    </location>
</feature>
<protein>
    <submittedName>
        <fullName evidence="2">Uncharacterized protein</fullName>
    </submittedName>
</protein>
<keyword evidence="3" id="KW-1185">Reference proteome</keyword>
<evidence type="ECO:0000256" key="1">
    <source>
        <dbReference type="SAM" id="MobiDB-lite"/>
    </source>
</evidence>